<organism evidence="7 8">
    <name type="scientific">Citricoccus alkalitolerans</name>
    <dbReference type="NCBI Taxonomy" id="246603"/>
    <lineage>
        <taxon>Bacteria</taxon>
        <taxon>Bacillati</taxon>
        <taxon>Actinomycetota</taxon>
        <taxon>Actinomycetes</taxon>
        <taxon>Micrococcales</taxon>
        <taxon>Micrococcaceae</taxon>
        <taxon>Citricoccus</taxon>
    </lineage>
</organism>
<dbReference type="NCBIfam" id="TIGR02050">
    <property type="entry name" value="gshA_cyan_rel"/>
    <property type="match status" value="1"/>
</dbReference>
<keyword evidence="2 5" id="KW-0547">Nucleotide-binding</keyword>
<keyword evidence="3 5" id="KW-0067">ATP-binding</keyword>
<dbReference type="HAMAP" id="MF_01609">
    <property type="entry name" value="Glu_cys_ligase_2"/>
    <property type="match status" value="1"/>
</dbReference>
<comment type="function">
    <text evidence="5">ATP-dependent carboxylate-amine ligase which exhibits weak glutamate--cysteine ligase activity.</text>
</comment>
<dbReference type="InterPro" id="IPR050141">
    <property type="entry name" value="GCL_type2/YbdK_subfam"/>
</dbReference>
<dbReference type="InterPro" id="IPR006336">
    <property type="entry name" value="GCS2"/>
</dbReference>
<dbReference type="NCBIfam" id="NF010041">
    <property type="entry name" value="PRK13517.1-1"/>
    <property type="match status" value="1"/>
</dbReference>
<comment type="catalytic activity">
    <reaction evidence="4 5">
        <text>L-cysteine + L-glutamate + ATP = gamma-L-glutamyl-L-cysteine + ADP + phosphate + H(+)</text>
        <dbReference type="Rhea" id="RHEA:13285"/>
        <dbReference type="ChEBI" id="CHEBI:15378"/>
        <dbReference type="ChEBI" id="CHEBI:29985"/>
        <dbReference type="ChEBI" id="CHEBI:30616"/>
        <dbReference type="ChEBI" id="CHEBI:35235"/>
        <dbReference type="ChEBI" id="CHEBI:43474"/>
        <dbReference type="ChEBI" id="CHEBI:58173"/>
        <dbReference type="ChEBI" id="CHEBI:456216"/>
        <dbReference type="EC" id="6.3.2.2"/>
    </reaction>
</comment>
<evidence type="ECO:0000256" key="5">
    <source>
        <dbReference type="HAMAP-Rule" id="MF_01609"/>
    </source>
</evidence>
<feature type="region of interest" description="Disordered" evidence="6">
    <location>
        <begin position="368"/>
        <end position="390"/>
    </location>
</feature>
<dbReference type="EMBL" id="JBHSEN010000003">
    <property type="protein sequence ID" value="MFC4430990.1"/>
    <property type="molecule type" value="Genomic_DNA"/>
</dbReference>
<dbReference type="SUPFAM" id="SSF55931">
    <property type="entry name" value="Glutamine synthetase/guanido kinase"/>
    <property type="match status" value="1"/>
</dbReference>
<keyword evidence="8" id="KW-1185">Reference proteome</keyword>
<comment type="similarity">
    <text evidence="5">Belongs to the glutamate--cysteine ligase type 2 family. YbdK subfamily.</text>
</comment>
<evidence type="ECO:0000256" key="3">
    <source>
        <dbReference type="ARBA" id="ARBA00022840"/>
    </source>
</evidence>
<keyword evidence="1 5" id="KW-0436">Ligase</keyword>
<evidence type="ECO:0000256" key="4">
    <source>
        <dbReference type="ARBA" id="ARBA00048819"/>
    </source>
</evidence>
<dbReference type="PANTHER" id="PTHR36510">
    <property type="entry name" value="GLUTAMATE--CYSTEINE LIGASE 2-RELATED"/>
    <property type="match status" value="1"/>
</dbReference>
<comment type="caution">
    <text evidence="7">The sequence shown here is derived from an EMBL/GenBank/DDBJ whole genome shotgun (WGS) entry which is preliminary data.</text>
</comment>
<name>A0ABV8XZJ8_9MICC</name>
<evidence type="ECO:0000256" key="6">
    <source>
        <dbReference type="SAM" id="MobiDB-lite"/>
    </source>
</evidence>
<dbReference type="PANTHER" id="PTHR36510:SF1">
    <property type="entry name" value="GLUTAMATE--CYSTEINE LIGASE 2-RELATED"/>
    <property type="match status" value="1"/>
</dbReference>
<gene>
    <name evidence="7" type="ORF">ACFO0K_15070</name>
</gene>
<sequence length="390" mass="41659">MRTFGVEEELLVVDATTLEPLPVGDWAVDLQEESPPTGHQVTMELQQEQIEVASPPQTTLAGQLEAIRAGRSLAQAAAARAGGQVIALPTAPGPIIPHLAPDARYRRIAEQFGLTAAEQLSNGFHVHVGIGSRDEGVAVLDRIRIWLPTLLALSANSPFWQGIDTGYASYRYQVWARWPIAGPTELFSSTEAYDRHRAALLDTHVPLDAKMLYSDARLCEHHPTVEVRITDVCLEPLHAAVIATMIRALVETAARAWAEGAPAPPVPVSVLRAWSWQASRSGTEDMLIDPATGTPAPAGDVITSLLDTLGPVLAEYGEEALVDSAVADILRAGTGAQQQREAYATRHDLGDVMAAALRATHHVPLALPSMSSLGSESASNETSKDAPTTV</sequence>
<dbReference type="InterPro" id="IPR014746">
    <property type="entry name" value="Gln_synth/guanido_kin_cat_dom"/>
</dbReference>
<evidence type="ECO:0000256" key="2">
    <source>
        <dbReference type="ARBA" id="ARBA00022741"/>
    </source>
</evidence>
<proteinExistence type="inferred from homology"/>
<dbReference type="Pfam" id="PF04107">
    <property type="entry name" value="GCS2"/>
    <property type="match status" value="1"/>
</dbReference>
<dbReference type="GO" id="GO:0004357">
    <property type="term" value="F:glutamate-cysteine ligase activity"/>
    <property type="evidence" value="ECO:0007669"/>
    <property type="project" value="UniProtKB-EC"/>
</dbReference>
<protein>
    <recommendedName>
        <fullName evidence="5">Putative glutamate--cysteine ligase 2</fullName>
        <ecNumber evidence="5">6.3.2.2</ecNumber>
    </recommendedName>
    <alternativeName>
        <fullName evidence="5">Gamma-glutamylcysteine synthetase 2</fullName>
        <shortName evidence="5">GCS 2</shortName>
        <shortName evidence="5">Gamma-GCS 2</shortName>
    </alternativeName>
</protein>
<evidence type="ECO:0000256" key="1">
    <source>
        <dbReference type="ARBA" id="ARBA00022598"/>
    </source>
</evidence>
<evidence type="ECO:0000313" key="7">
    <source>
        <dbReference type="EMBL" id="MFC4430990.1"/>
    </source>
</evidence>
<dbReference type="EC" id="6.3.2.2" evidence="5"/>
<evidence type="ECO:0000313" key="8">
    <source>
        <dbReference type="Proteomes" id="UP001595965"/>
    </source>
</evidence>
<accession>A0ABV8XZJ8</accession>
<dbReference type="RefSeq" id="WP_344231101.1">
    <property type="nucleotide sequence ID" value="NZ_BAAALH010000003.1"/>
</dbReference>
<feature type="compositionally biased region" description="Polar residues" evidence="6">
    <location>
        <begin position="369"/>
        <end position="390"/>
    </location>
</feature>
<dbReference type="Proteomes" id="UP001595965">
    <property type="component" value="Unassembled WGS sequence"/>
</dbReference>
<dbReference type="Gene3D" id="3.30.590.20">
    <property type="match status" value="1"/>
</dbReference>
<reference evidence="8" key="1">
    <citation type="journal article" date="2019" name="Int. J. Syst. Evol. Microbiol.">
        <title>The Global Catalogue of Microorganisms (GCM) 10K type strain sequencing project: providing services to taxonomists for standard genome sequencing and annotation.</title>
        <authorList>
            <consortium name="The Broad Institute Genomics Platform"/>
            <consortium name="The Broad Institute Genome Sequencing Center for Infectious Disease"/>
            <person name="Wu L."/>
            <person name="Ma J."/>
        </authorList>
    </citation>
    <scope>NUCLEOTIDE SEQUENCE [LARGE SCALE GENOMIC DNA]</scope>
    <source>
        <strain evidence="8">CGMCC 1.12125</strain>
    </source>
</reference>
<dbReference type="InterPro" id="IPR011793">
    <property type="entry name" value="YbdK"/>
</dbReference>